<evidence type="ECO:0000313" key="6">
    <source>
        <dbReference type="EMBL" id="SET24046.1"/>
    </source>
</evidence>
<dbReference type="Proteomes" id="UP000247389">
    <property type="component" value="Unassembled WGS sequence"/>
</dbReference>
<dbReference type="Proteomes" id="UP000199519">
    <property type="component" value="Unassembled WGS sequence"/>
</dbReference>
<dbReference type="InterPro" id="IPR036779">
    <property type="entry name" value="LysM_dom_sf"/>
</dbReference>
<protein>
    <submittedName>
        <fullName evidence="5">Murein DD-endopeptidase MepM and murein hydrolase activator NlpD, contain LysM domain</fullName>
    </submittedName>
    <submittedName>
        <fullName evidence="4">Murein DD-endopeptidase MepM/ murein hydrolase activator NlpD</fullName>
    </submittedName>
</protein>
<keyword evidence="4" id="KW-0378">Hydrolase</keyword>
<keyword evidence="1" id="KW-0732">Signal</keyword>
<evidence type="ECO:0000313" key="8">
    <source>
        <dbReference type="Proteomes" id="UP000199519"/>
    </source>
</evidence>
<dbReference type="Pfam" id="PF01551">
    <property type="entry name" value="Peptidase_M23"/>
    <property type="match status" value="1"/>
</dbReference>
<dbReference type="CDD" id="cd00118">
    <property type="entry name" value="LysM"/>
    <property type="match status" value="1"/>
</dbReference>
<dbReference type="AlphaFoldDB" id="A0A1G7RL56"/>
<reference evidence="4 9" key="2">
    <citation type="submission" date="2018-04" db="EMBL/GenBank/DDBJ databases">
        <title>Subsurface microbial communities from deep shales in Ohio and West Virginia, USA.</title>
        <authorList>
            <person name="Wrighton K."/>
        </authorList>
    </citation>
    <scope>NUCLEOTIDE SEQUENCE [LARGE SCALE GENOMIC DNA]</scope>
    <source>
        <strain evidence="4 9">MSL28</strain>
    </source>
</reference>
<feature type="domain" description="LysM" evidence="3">
    <location>
        <begin position="122"/>
        <end position="166"/>
    </location>
</feature>
<dbReference type="PANTHER" id="PTHR21666">
    <property type="entry name" value="PEPTIDASE-RELATED"/>
    <property type="match status" value="1"/>
</dbReference>
<keyword evidence="8" id="KW-1185">Reference proteome</keyword>
<proteinExistence type="predicted"/>
<dbReference type="Pfam" id="PF01476">
    <property type="entry name" value="LysM"/>
    <property type="match status" value="2"/>
</dbReference>
<organism evidence="4 9">
    <name type="scientific">Halanaerobium congolense</name>
    <dbReference type="NCBI Taxonomy" id="54121"/>
    <lineage>
        <taxon>Bacteria</taxon>
        <taxon>Bacillati</taxon>
        <taxon>Bacillota</taxon>
        <taxon>Clostridia</taxon>
        <taxon>Halanaerobiales</taxon>
        <taxon>Halanaerobiaceae</taxon>
        <taxon>Halanaerobium</taxon>
    </lineage>
</organism>
<dbReference type="Proteomes" id="UP000198612">
    <property type="component" value="Unassembled WGS sequence"/>
</dbReference>
<reference evidence="7 8" key="1">
    <citation type="submission" date="2016-10" db="EMBL/GenBank/DDBJ databases">
        <authorList>
            <person name="Varghese N."/>
            <person name="Submissions S."/>
        </authorList>
    </citation>
    <scope>NUCLEOTIDE SEQUENCE [LARGE SCALE GENOMIC DNA]</scope>
    <source>
        <strain evidence="5 8">WG2</strain>
        <strain evidence="6 7">WG5</strain>
    </source>
</reference>
<dbReference type="Gene3D" id="3.10.350.10">
    <property type="entry name" value="LysM domain"/>
    <property type="match status" value="2"/>
</dbReference>
<dbReference type="PANTHER" id="PTHR21666:SF289">
    <property type="entry name" value="L-ALA--D-GLU ENDOPEPTIDASE"/>
    <property type="match status" value="1"/>
</dbReference>
<dbReference type="InterPro" id="IPR018392">
    <property type="entry name" value="LysM"/>
</dbReference>
<dbReference type="InterPro" id="IPR016047">
    <property type="entry name" value="M23ase_b-sheet_dom"/>
</dbReference>
<dbReference type="RefSeq" id="WP_089655574.1">
    <property type="nucleotide sequence ID" value="NZ_FNBJ01000048.1"/>
</dbReference>
<evidence type="ECO:0000313" key="4">
    <source>
        <dbReference type="EMBL" id="PXV62260.1"/>
    </source>
</evidence>
<dbReference type="PROSITE" id="PS51782">
    <property type="entry name" value="LYSM"/>
    <property type="match status" value="2"/>
</dbReference>
<evidence type="ECO:0000313" key="5">
    <source>
        <dbReference type="EMBL" id="SDG11491.1"/>
    </source>
</evidence>
<name>A0A1G7RL56_9FIRM</name>
<dbReference type="SMART" id="SM00257">
    <property type="entry name" value="LysM"/>
    <property type="match status" value="2"/>
</dbReference>
<dbReference type="SUPFAM" id="SSF51261">
    <property type="entry name" value="Duplicated hybrid motif"/>
    <property type="match status" value="1"/>
</dbReference>
<feature type="compositionally biased region" description="Polar residues" evidence="2">
    <location>
        <begin position="341"/>
        <end position="351"/>
    </location>
</feature>
<sequence>MPVNGLNQLFISNENTDSQNSKNSDTTNLNNYKEDNKEQEDGEYSISIKILQKPEIARKVEPEAKEYDLTNNYLTLTTREVISKEDVVKDSRNKTARELAEKVSENQKLNSLKEIRLMEQIKEHKVQKGDSLWTIAREHNINIDTLIGANDINDMNRIKPGEVIKILPVKGIIYKIGPGENLSIIADKFEISIKRVIDSNQIADPERVYPGKMLILPGAKPEFGYRDRLEKLFIKPINARISSYFGRRWGRMHEGLDYATNIGTQVRAAGDGKVVYSGWARGYGQTIIIEHQKGLRTLYGHNSKLLVGSGEWVSRGELISKSGNTGTPTGPNMHFEVQVNGRPTNPLSYLR</sequence>
<dbReference type="GO" id="GO:0004222">
    <property type="term" value="F:metalloendopeptidase activity"/>
    <property type="evidence" value="ECO:0007669"/>
    <property type="project" value="TreeGrafter"/>
</dbReference>
<dbReference type="InterPro" id="IPR011055">
    <property type="entry name" value="Dup_hybrid_motif"/>
</dbReference>
<dbReference type="EMBL" id="QICM01000036">
    <property type="protein sequence ID" value="PXV62260.1"/>
    <property type="molecule type" value="Genomic_DNA"/>
</dbReference>
<evidence type="ECO:0000256" key="2">
    <source>
        <dbReference type="SAM" id="MobiDB-lite"/>
    </source>
</evidence>
<dbReference type="InterPro" id="IPR050570">
    <property type="entry name" value="Cell_wall_metabolism_enzyme"/>
</dbReference>
<dbReference type="EMBL" id="FNBJ01000048">
    <property type="protein sequence ID" value="SDG11491.1"/>
    <property type="molecule type" value="Genomic_DNA"/>
</dbReference>
<evidence type="ECO:0000313" key="7">
    <source>
        <dbReference type="Proteomes" id="UP000198612"/>
    </source>
</evidence>
<gene>
    <name evidence="4" type="ORF">C8C78_13610</name>
    <name evidence="5" type="ORF">SAMN04488598_1484</name>
    <name evidence="6" type="ORF">SAMN04515652_14710</name>
</gene>
<feature type="region of interest" description="Disordered" evidence="2">
    <location>
        <begin position="13"/>
        <end position="41"/>
    </location>
</feature>
<feature type="compositionally biased region" description="Polar residues" evidence="2">
    <location>
        <begin position="13"/>
        <end position="31"/>
    </location>
</feature>
<evidence type="ECO:0000256" key="1">
    <source>
        <dbReference type="ARBA" id="ARBA00022729"/>
    </source>
</evidence>
<dbReference type="CDD" id="cd12797">
    <property type="entry name" value="M23_peptidase"/>
    <property type="match status" value="1"/>
</dbReference>
<evidence type="ECO:0000313" key="9">
    <source>
        <dbReference type="Proteomes" id="UP000247389"/>
    </source>
</evidence>
<evidence type="ECO:0000259" key="3">
    <source>
        <dbReference type="PROSITE" id="PS51782"/>
    </source>
</evidence>
<accession>A0A1G7RL56</accession>
<dbReference type="EMBL" id="FOHG01000047">
    <property type="protein sequence ID" value="SET24046.1"/>
    <property type="molecule type" value="Genomic_DNA"/>
</dbReference>
<feature type="domain" description="LysM" evidence="3">
    <location>
        <begin position="172"/>
        <end position="216"/>
    </location>
</feature>
<dbReference type="Gene3D" id="2.70.70.10">
    <property type="entry name" value="Glucose Permease (Domain IIA)"/>
    <property type="match status" value="1"/>
</dbReference>
<feature type="region of interest" description="Disordered" evidence="2">
    <location>
        <begin position="322"/>
        <end position="351"/>
    </location>
</feature>